<feature type="compositionally biased region" description="Basic residues" evidence="4">
    <location>
        <begin position="556"/>
        <end position="573"/>
    </location>
</feature>
<comment type="subcellular location">
    <subcellularLocation>
        <location evidence="1">Nucleus</location>
    </subcellularLocation>
</comment>
<proteinExistence type="predicted"/>
<dbReference type="Pfam" id="PF04821">
    <property type="entry name" value="TIMELESS"/>
    <property type="match status" value="1"/>
</dbReference>
<keyword evidence="2" id="KW-0539">Nucleus</keyword>
<dbReference type="PANTHER" id="PTHR22940">
    <property type="entry name" value="TIMEOUT/TIMELESS-2"/>
    <property type="match status" value="1"/>
</dbReference>
<evidence type="ECO:0000259" key="5">
    <source>
        <dbReference type="Pfam" id="PF04821"/>
    </source>
</evidence>
<feature type="compositionally biased region" description="Polar residues" evidence="4">
    <location>
        <begin position="576"/>
        <end position="600"/>
    </location>
</feature>
<dbReference type="GO" id="GO:0031298">
    <property type="term" value="C:replication fork protection complex"/>
    <property type="evidence" value="ECO:0007669"/>
    <property type="project" value="TreeGrafter"/>
</dbReference>
<gene>
    <name evidence="6" type="ORF">KC19_3G029100</name>
</gene>
<protein>
    <recommendedName>
        <fullName evidence="5">Timeless N-terminal domain-containing protein</fullName>
    </recommendedName>
</protein>
<dbReference type="PANTHER" id="PTHR22940:SF4">
    <property type="entry name" value="PROTEIN TIMELESS HOMOLOG"/>
    <property type="match status" value="1"/>
</dbReference>
<organism evidence="6 7">
    <name type="scientific">Ceratodon purpureus</name>
    <name type="common">Fire moss</name>
    <name type="synonym">Dicranum purpureum</name>
    <dbReference type="NCBI Taxonomy" id="3225"/>
    <lineage>
        <taxon>Eukaryota</taxon>
        <taxon>Viridiplantae</taxon>
        <taxon>Streptophyta</taxon>
        <taxon>Embryophyta</taxon>
        <taxon>Bryophyta</taxon>
        <taxon>Bryophytina</taxon>
        <taxon>Bryopsida</taxon>
        <taxon>Dicranidae</taxon>
        <taxon>Pseudoditrichales</taxon>
        <taxon>Ditrichaceae</taxon>
        <taxon>Ceratodon</taxon>
    </lineage>
</organism>
<dbReference type="Proteomes" id="UP000822688">
    <property type="component" value="Chromosome 3"/>
</dbReference>
<comment type="caution">
    <text evidence="6">The sequence shown here is derived from an EMBL/GenBank/DDBJ whole genome shotgun (WGS) entry which is preliminary data.</text>
</comment>
<evidence type="ECO:0000256" key="4">
    <source>
        <dbReference type="SAM" id="MobiDB-lite"/>
    </source>
</evidence>
<dbReference type="GO" id="GO:0000076">
    <property type="term" value="P:DNA replication checkpoint signaling"/>
    <property type="evidence" value="ECO:0007669"/>
    <property type="project" value="TreeGrafter"/>
</dbReference>
<dbReference type="EMBL" id="CM026423">
    <property type="protein sequence ID" value="KAG0582042.1"/>
    <property type="molecule type" value="Genomic_DNA"/>
</dbReference>
<keyword evidence="7" id="KW-1185">Reference proteome</keyword>
<feature type="compositionally biased region" description="Acidic residues" evidence="4">
    <location>
        <begin position="960"/>
        <end position="970"/>
    </location>
</feature>
<dbReference type="GO" id="GO:0006281">
    <property type="term" value="P:DNA repair"/>
    <property type="evidence" value="ECO:0007669"/>
    <property type="project" value="TreeGrafter"/>
</dbReference>
<evidence type="ECO:0000313" key="7">
    <source>
        <dbReference type="Proteomes" id="UP000822688"/>
    </source>
</evidence>
<dbReference type="InterPro" id="IPR044998">
    <property type="entry name" value="Timeless"/>
</dbReference>
<feature type="region of interest" description="Disordered" evidence="4">
    <location>
        <begin position="556"/>
        <end position="602"/>
    </location>
</feature>
<sequence>MDTEHVTAVCTGLGSLREDLASGRDVYVKHADCLVNLKHLQRFLRRDDPQQRDIFMQLGKWNTIRQDVLPIIIHYRDDFDLVLNAVKVMVFLTMPIDPSSVDIPQQLQYLRQFKAAVLEDDAIGVIVSHLQDPLEHMESGTLTDMDGKMFQLVLTLIRNLLAVDDPSSPFVRASVADSQALYIKDALIERLFNENVMDLLLALTQHVGGEQPFLRQDNLLILEILHYLLSGQVPDVIASSRDRTQKQSKSQPSGAALEALMTKEREERRSRSFGGPRHSNFCGMFVRVGKDGSKTIITRNPYQSPLDNLFQKPEIKRGLVKKVATDLPLHVPSNSTVCAMLRGFADQLLEGNYNLLMQTIKSDIRSERNNVQSQDIVTFFAVANFFTAYQRCVLLKRKPNEDAQQTGENETPAENSGAVFQGRCGRIASTMDEDMFILVTMKWQAFVEAAKETNDWFPATSSGVLLKEMIHMLDYILKASDPNTNDGQQEIRVARILLYKVFYDHTEHGILPFIFRLMKTFDIHKQPRSQLAGLVETTHIVLRLLDSITKQDGALRVKKKVRSSKKKNHKPKKTSQPSEPTGTGQDQIQEADSVASTEVQAESDIPNANALVYNALHASLEKTNLGPIDDAEVVAEEGHHNDIAESDNDEFEDKGDHEEDDSESESEEEEEEEMQTKEETLDVTKCVRMFADNTILHNYCWLLKNYLHNTAAMNYYIVRMLQRICDDLMMEPMLYQLSILQTCYEILSNSNIRNSEQHQFVISFLTKLVRHLFEKLKTSPMLFVDLLFWKSKQDCHCITANYAIHGLKKFSGGGGKSISKEAFVQDRRALLNSLGDDDDDDDDMGNDENLPGVETLFRSIDSNKEKGKVTRQKVVKKKGPFTDFEEDLIKDLFARFKENRSCSKLIAQGLEDAGAVQESGEPFTSAQVGRALKRLGLARVVGKKTTQNKSLGSIRNLSDSENESGSDDQGDGQRTDAEENNDPGSRPDEDMSEEENVAGPSRGNEDSDDEGDKEDGVLKNGVAADESLSSKAAVKKRKSRVSEVQGGSDVSKRRRRSGLFSEEQDNKLQSLFEKYKGMTRFKHLIVNDGEG</sequence>
<dbReference type="InterPro" id="IPR006906">
    <property type="entry name" value="Timeless_N"/>
</dbReference>
<evidence type="ECO:0000313" key="6">
    <source>
        <dbReference type="EMBL" id="KAG0582042.1"/>
    </source>
</evidence>
<feature type="region of interest" description="Disordered" evidence="4">
    <location>
        <begin position="944"/>
        <end position="1063"/>
    </location>
</feature>
<evidence type="ECO:0000256" key="2">
    <source>
        <dbReference type="ARBA" id="ARBA00023242"/>
    </source>
</evidence>
<dbReference type="GO" id="GO:0043111">
    <property type="term" value="P:replication fork arrest"/>
    <property type="evidence" value="ECO:0007669"/>
    <property type="project" value="TreeGrafter"/>
</dbReference>
<feature type="compositionally biased region" description="Acidic residues" evidence="4">
    <location>
        <begin position="644"/>
        <end position="673"/>
    </location>
</feature>
<dbReference type="GO" id="GO:0003677">
    <property type="term" value="F:DNA binding"/>
    <property type="evidence" value="ECO:0007669"/>
    <property type="project" value="TreeGrafter"/>
</dbReference>
<accession>A0A8T0IF85</accession>
<evidence type="ECO:0000256" key="3">
    <source>
        <dbReference type="ARBA" id="ARBA00023306"/>
    </source>
</evidence>
<reference evidence="6" key="1">
    <citation type="submission" date="2020-06" db="EMBL/GenBank/DDBJ databases">
        <title>WGS assembly of Ceratodon purpureus strain R40.</title>
        <authorList>
            <person name="Carey S.B."/>
            <person name="Jenkins J."/>
            <person name="Shu S."/>
            <person name="Lovell J.T."/>
            <person name="Sreedasyam A."/>
            <person name="Maumus F."/>
            <person name="Tiley G.P."/>
            <person name="Fernandez-Pozo N."/>
            <person name="Barry K."/>
            <person name="Chen C."/>
            <person name="Wang M."/>
            <person name="Lipzen A."/>
            <person name="Daum C."/>
            <person name="Saski C.A."/>
            <person name="Payton A.C."/>
            <person name="Mcbreen J.C."/>
            <person name="Conrad R.E."/>
            <person name="Kollar L.M."/>
            <person name="Olsson S."/>
            <person name="Huttunen S."/>
            <person name="Landis J.B."/>
            <person name="Wickett N.J."/>
            <person name="Johnson M.G."/>
            <person name="Rensing S.A."/>
            <person name="Grimwood J."/>
            <person name="Schmutz J."/>
            <person name="Mcdaniel S.F."/>
        </authorList>
    </citation>
    <scope>NUCLEOTIDE SEQUENCE</scope>
    <source>
        <strain evidence="6">R40</strain>
    </source>
</reference>
<feature type="region of interest" description="Disordered" evidence="4">
    <location>
        <begin position="639"/>
        <end position="679"/>
    </location>
</feature>
<keyword evidence="3" id="KW-0131">Cell cycle</keyword>
<evidence type="ECO:0000256" key="1">
    <source>
        <dbReference type="ARBA" id="ARBA00004123"/>
    </source>
</evidence>
<feature type="compositionally biased region" description="Polar residues" evidence="4">
    <location>
        <begin position="944"/>
        <end position="959"/>
    </location>
</feature>
<dbReference type="AlphaFoldDB" id="A0A8T0IF85"/>
<name>A0A8T0IF85_CERPU</name>
<feature type="domain" description="Timeless N-terminal" evidence="5">
    <location>
        <begin position="26"/>
        <end position="286"/>
    </location>
</feature>